<accession>A0A7S6U0K0</accession>
<dbReference type="Pfam" id="PF26002">
    <property type="entry name" value="Beta-barrel_AprE"/>
    <property type="match status" value="1"/>
</dbReference>
<dbReference type="Gene3D" id="2.40.30.170">
    <property type="match status" value="1"/>
</dbReference>
<dbReference type="PANTHER" id="PTHR30386">
    <property type="entry name" value="MEMBRANE FUSION SUBUNIT OF EMRAB-TOLC MULTIDRUG EFFLUX PUMP"/>
    <property type="match status" value="1"/>
</dbReference>
<dbReference type="SUPFAM" id="SSF111369">
    <property type="entry name" value="HlyD-like secretion proteins"/>
    <property type="match status" value="2"/>
</dbReference>
<keyword evidence="6" id="KW-0175">Coiled coil</keyword>
<feature type="domain" description="AprE-like beta-barrel" evidence="8">
    <location>
        <begin position="416"/>
        <end position="506"/>
    </location>
</feature>
<organism evidence="9 10">
    <name type="scientific">Anabaenopsis elenkinii CCIBt3563</name>
    <dbReference type="NCBI Taxonomy" id="2779889"/>
    <lineage>
        <taxon>Bacteria</taxon>
        <taxon>Bacillati</taxon>
        <taxon>Cyanobacteriota</taxon>
        <taxon>Cyanophyceae</taxon>
        <taxon>Nostocales</taxon>
        <taxon>Nodulariaceae</taxon>
        <taxon>Anabaenopsis</taxon>
    </lineage>
</organism>
<keyword evidence="4" id="KW-1133">Transmembrane helix</keyword>
<feature type="coiled-coil region" evidence="6">
    <location>
        <begin position="301"/>
        <end position="374"/>
    </location>
</feature>
<sequence length="530" mass="59374">MPNPSQHLSSILAKSQPDSARGDSLEGVAITDGENQPIENSSAVVDHQIEVQTEANDWFYGTEELLDALPKLWTRSLLYFLVGFTTIILPWSMLTKIDETGSARGRLEPQGATYQLGIPVPGTVKAVNVQEGAIVKAGQVLLELDSDVLEQELQQRKTQLQGLSDRQAQLKLLKNQLMLAINIQEQQNQAQELEKMSQVHQAHQNLDARRNVYNLQKLERQALVDQARQNINSAQTTEELVKSRFQTDVAEVARYRQLFDQGAIPQIQLVQLQKTAEESQRLHLQAQSDVTLAQLRLKEETSRYQATVNQALAEIEQAKLRLQEQQGSYQSVVQSGKLALLRSQEQLKDMDGQISTLETEIAQTKSQIQSLQIQLQQRVVRSPIDGIVFHLPVTKPGPVVEPGQIIAQIAPQDSKLILKAQIPSQHSGFLQEGMPVKIKFDAYPYQDYGVMSGHVTWIAPNSRVQSHNQGSIDTYDLDITLDQLYVEAANQRVNLTPGQTATAEVVIRQRRVIDFILDPFKKLQQGGLEL</sequence>
<evidence type="ECO:0000256" key="4">
    <source>
        <dbReference type="ARBA" id="ARBA00022989"/>
    </source>
</evidence>
<dbReference type="AlphaFoldDB" id="A0A7S6U0K0"/>
<keyword evidence="10" id="KW-1185">Reference proteome</keyword>
<name>A0A7S6U0K0_9CYAN</name>
<feature type="compositionally biased region" description="Polar residues" evidence="7">
    <location>
        <begin position="1"/>
        <end position="18"/>
    </location>
</feature>
<proteinExistence type="inferred from homology"/>
<feature type="coiled-coil region" evidence="6">
    <location>
        <begin position="146"/>
        <end position="203"/>
    </location>
</feature>
<evidence type="ECO:0000259" key="8">
    <source>
        <dbReference type="Pfam" id="PF26002"/>
    </source>
</evidence>
<evidence type="ECO:0000256" key="3">
    <source>
        <dbReference type="ARBA" id="ARBA00022692"/>
    </source>
</evidence>
<protein>
    <submittedName>
        <fullName evidence="9">HlyD family efflux transporter periplasmic adaptor subunit</fullName>
    </submittedName>
</protein>
<evidence type="ECO:0000256" key="5">
    <source>
        <dbReference type="ARBA" id="ARBA00023136"/>
    </source>
</evidence>
<dbReference type="InterPro" id="IPR050739">
    <property type="entry name" value="MFP"/>
</dbReference>
<evidence type="ECO:0000313" key="9">
    <source>
        <dbReference type="EMBL" id="QOV24690.1"/>
    </source>
</evidence>
<evidence type="ECO:0000256" key="2">
    <source>
        <dbReference type="ARBA" id="ARBA00009477"/>
    </source>
</evidence>
<dbReference type="EMBL" id="CP063311">
    <property type="protein sequence ID" value="QOV24690.1"/>
    <property type="molecule type" value="Genomic_DNA"/>
</dbReference>
<comment type="similarity">
    <text evidence="2">Belongs to the membrane fusion protein (MFP) (TC 8.A.1) family.</text>
</comment>
<dbReference type="GO" id="GO:0016020">
    <property type="term" value="C:membrane"/>
    <property type="evidence" value="ECO:0007669"/>
    <property type="project" value="UniProtKB-SubCell"/>
</dbReference>
<dbReference type="Proteomes" id="UP000593846">
    <property type="component" value="Chromosome"/>
</dbReference>
<evidence type="ECO:0000256" key="1">
    <source>
        <dbReference type="ARBA" id="ARBA00004167"/>
    </source>
</evidence>
<dbReference type="RefSeq" id="WP_200990186.1">
    <property type="nucleotide sequence ID" value="NZ_CP063311.1"/>
</dbReference>
<keyword evidence="5" id="KW-0472">Membrane</keyword>
<evidence type="ECO:0000256" key="6">
    <source>
        <dbReference type="SAM" id="Coils"/>
    </source>
</evidence>
<dbReference type="PRINTS" id="PR01490">
    <property type="entry name" value="RTXTOXIND"/>
</dbReference>
<dbReference type="PANTHER" id="PTHR30386:SF26">
    <property type="entry name" value="TRANSPORT PROTEIN COMB"/>
    <property type="match status" value="1"/>
</dbReference>
<dbReference type="InterPro" id="IPR058982">
    <property type="entry name" value="Beta-barrel_AprE"/>
</dbReference>
<evidence type="ECO:0000313" key="10">
    <source>
        <dbReference type="Proteomes" id="UP000593846"/>
    </source>
</evidence>
<evidence type="ECO:0000256" key="7">
    <source>
        <dbReference type="SAM" id="MobiDB-lite"/>
    </source>
</evidence>
<reference evidence="10" key="1">
    <citation type="submission" date="2020-10" db="EMBL/GenBank/DDBJ databases">
        <title>Genome-based taxonomic classification of the species Anabaenopsis elenkinii.</title>
        <authorList>
            <person name="Delbaje E."/>
            <person name="Andreote A.P.D."/>
            <person name="Pellegrinetti T.A."/>
            <person name="Cruz R.B."/>
            <person name="Branco L.H.Z."/>
            <person name="Fiore M.F."/>
        </authorList>
    </citation>
    <scope>NUCLEOTIDE SEQUENCE [LARGE SCALE GENOMIC DNA]</scope>
    <source>
        <strain evidence="10">CCIBt3563</strain>
    </source>
</reference>
<dbReference type="Gene3D" id="2.40.50.100">
    <property type="match status" value="1"/>
</dbReference>
<gene>
    <name evidence="9" type="ORF">IM676_12005</name>
</gene>
<comment type="subcellular location">
    <subcellularLocation>
        <location evidence="1">Membrane</location>
        <topology evidence="1">Single-pass membrane protein</topology>
    </subcellularLocation>
</comment>
<dbReference type="KEGG" id="aee:IM676_12005"/>
<feature type="region of interest" description="Disordered" evidence="7">
    <location>
        <begin position="1"/>
        <end position="25"/>
    </location>
</feature>
<keyword evidence="3" id="KW-0812">Transmembrane</keyword>